<reference evidence="2" key="1">
    <citation type="submission" date="2020-07" db="EMBL/GenBank/DDBJ databases">
        <title>Multicomponent nature underlies the extraordinary mechanical properties of spider dragline silk.</title>
        <authorList>
            <person name="Kono N."/>
            <person name="Nakamura H."/>
            <person name="Mori M."/>
            <person name="Yoshida Y."/>
            <person name="Ohtoshi R."/>
            <person name="Malay A.D."/>
            <person name="Moran D.A.P."/>
            <person name="Tomita M."/>
            <person name="Numata K."/>
            <person name="Arakawa K."/>
        </authorList>
    </citation>
    <scope>NUCLEOTIDE SEQUENCE</scope>
</reference>
<evidence type="ECO:0000256" key="1">
    <source>
        <dbReference type="SAM" id="MobiDB-lite"/>
    </source>
</evidence>
<dbReference type="EMBL" id="BMAO01027731">
    <property type="protein sequence ID" value="GFR19292.1"/>
    <property type="molecule type" value="Genomic_DNA"/>
</dbReference>
<feature type="compositionally biased region" description="Low complexity" evidence="1">
    <location>
        <begin position="1"/>
        <end position="13"/>
    </location>
</feature>
<evidence type="ECO:0000313" key="2">
    <source>
        <dbReference type="EMBL" id="GFR19292.1"/>
    </source>
</evidence>
<feature type="region of interest" description="Disordered" evidence="1">
    <location>
        <begin position="1"/>
        <end position="27"/>
    </location>
</feature>
<comment type="caution">
    <text evidence="2">The sequence shown here is derived from an EMBL/GenBank/DDBJ whole genome shotgun (WGS) entry which is preliminary data.</text>
</comment>
<sequence length="98" mass="11316">MSDNSSNEVENSVQSPVHHVNLNRMTQDDQEARLEENLVQHPYMNPNKLLEMHGNEKVQNTIIFGLKMNESGNVPFPRLVKIVIKKKNIVIKNNVYFS</sequence>
<protein>
    <submittedName>
        <fullName evidence="2">Uncharacterized protein</fullName>
    </submittedName>
</protein>
<keyword evidence="3" id="KW-1185">Reference proteome</keyword>
<name>A0A8X6H971_TRICU</name>
<organism evidence="2 3">
    <name type="scientific">Trichonephila clavata</name>
    <name type="common">Joro spider</name>
    <name type="synonym">Nephila clavata</name>
    <dbReference type="NCBI Taxonomy" id="2740835"/>
    <lineage>
        <taxon>Eukaryota</taxon>
        <taxon>Metazoa</taxon>
        <taxon>Ecdysozoa</taxon>
        <taxon>Arthropoda</taxon>
        <taxon>Chelicerata</taxon>
        <taxon>Arachnida</taxon>
        <taxon>Araneae</taxon>
        <taxon>Araneomorphae</taxon>
        <taxon>Entelegynae</taxon>
        <taxon>Araneoidea</taxon>
        <taxon>Nephilidae</taxon>
        <taxon>Trichonephila</taxon>
    </lineage>
</organism>
<dbReference type="AlphaFoldDB" id="A0A8X6H971"/>
<accession>A0A8X6H971</accession>
<dbReference type="Proteomes" id="UP000887116">
    <property type="component" value="Unassembled WGS sequence"/>
</dbReference>
<evidence type="ECO:0000313" key="3">
    <source>
        <dbReference type="Proteomes" id="UP000887116"/>
    </source>
</evidence>
<proteinExistence type="predicted"/>
<gene>
    <name evidence="2" type="ORF">TNCT_567511</name>
</gene>